<dbReference type="STRING" id="561176.SAMN04488561_2676"/>
<feature type="transmembrane region" description="Helical" evidence="1">
    <location>
        <begin position="15"/>
        <end position="33"/>
    </location>
</feature>
<keyword evidence="1" id="KW-0472">Membrane</keyword>
<protein>
    <recommendedName>
        <fullName evidence="4">PH domain-containing protein</fullName>
    </recommendedName>
</protein>
<name>A0A1H5LPI0_9ACTN</name>
<feature type="transmembrane region" description="Helical" evidence="1">
    <location>
        <begin position="39"/>
        <end position="57"/>
    </location>
</feature>
<reference evidence="3" key="1">
    <citation type="submission" date="2016-10" db="EMBL/GenBank/DDBJ databases">
        <authorList>
            <person name="Varghese N."/>
            <person name="Submissions S."/>
        </authorList>
    </citation>
    <scope>NUCLEOTIDE SEQUENCE [LARGE SCALE GENOMIC DNA]</scope>
    <source>
        <strain evidence="3">DSM 45237</strain>
    </source>
</reference>
<dbReference type="Proteomes" id="UP000181980">
    <property type="component" value="Unassembled WGS sequence"/>
</dbReference>
<accession>A0A1H5LPI0</accession>
<evidence type="ECO:0000313" key="3">
    <source>
        <dbReference type="Proteomes" id="UP000181980"/>
    </source>
</evidence>
<dbReference type="EMBL" id="FNUC01000003">
    <property type="protein sequence ID" value="SEE78301.1"/>
    <property type="molecule type" value="Genomic_DNA"/>
</dbReference>
<keyword evidence="1" id="KW-0812">Transmembrane</keyword>
<feature type="transmembrane region" description="Helical" evidence="1">
    <location>
        <begin position="169"/>
        <end position="192"/>
    </location>
</feature>
<keyword evidence="1" id="KW-1133">Transmembrane helix</keyword>
<organism evidence="2 3">
    <name type="scientific">Jiangella alba</name>
    <dbReference type="NCBI Taxonomy" id="561176"/>
    <lineage>
        <taxon>Bacteria</taxon>
        <taxon>Bacillati</taxon>
        <taxon>Actinomycetota</taxon>
        <taxon>Actinomycetes</taxon>
        <taxon>Jiangellales</taxon>
        <taxon>Jiangellaceae</taxon>
        <taxon>Jiangella</taxon>
    </lineage>
</organism>
<evidence type="ECO:0008006" key="4">
    <source>
        <dbReference type="Google" id="ProtNLM"/>
    </source>
</evidence>
<dbReference type="OrthoDB" id="3432359at2"/>
<dbReference type="AlphaFoldDB" id="A0A1H5LPI0"/>
<keyword evidence="3" id="KW-1185">Reference proteome</keyword>
<evidence type="ECO:0000313" key="2">
    <source>
        <dbReference type="EMBL" id="SEE78301.1"/>
    </source>
</evidence>
<evidence type="ECO:0000256" key="1">
    <source>
        <dbReference type="SAM" id="Phobius"/>
    </source>
</evidence>
<sequence>MLLELRPSARRRRTVMVTAVVVYAVFAMVTVAVGGVAGLLIVLSLCAIGLALGYVYLRRSRIVLTPAELAVTGLFGTRRQPLAEVTSIVRATLVPPRGPVVPTLFLLGGPAQEVLFRFNVTHYESYDLDALIERLGRPTVVFDRPMTGAQLDREHPGLVRLSERRPYSFSFAVGCGVVVLVIVIGSLVVFLAA</sequence>
<dbReference type="RefSeq" id="WP_069113523.1">
    <property type="nucleotide sequence ID" value="NZ_FNUC01000003.1"/>
</dbReference>
<gene>
    <name evidence="2" type="ORF">SAMN04488561_2676</name>
</gene>
<proteinExistence type="predicted"/>